<keyword evidence="6 8" id="KW-1133">Transmembrane helix</keyword>
<reference evidence="11" key="1">
    <citation type="submission" date="2016-10" db="EMBL/GenBank/DDBJ databases">
        <authorList>
            <person name="Varghese N."/>
            <person name="Submissions S."/>
        </authorList>
    </citation>
    <scope>NUCLEOTIDE SEQUENCE [LARGE SCALE GENOMIC DNA]</scope>
    <source>
        <strain evidence="11">NLAE-zl-G277</strain>
    </source>
</reference>
<evidence type="ECO:0000256" key="2">
    <source>
        <dbReference type="ARBA" id="ARBA00005697"/>
    </source>
</evidence>
<evidence type="ECO:0000256" key="9">
    <source>
        <dbReference type="SAM" id="Phobius"/>
    </source>
</evidence>
<gene>
    <name evidence="10" type="ORF">SAMN05216313_107118</name>
</gene>
<dbReference type="InterPro" id="IPR045018">
    <property type="entry name" value="Azg-like"/>
</dbReference>
<evidence type="ECO:0000256" key="5">
    <source>
        <dbReference type="ARBA" id="ARBA00022692"/>
    </source>
</evidence>
<dbReference type="RefSeq" id="WP_092362583.1">
    <property type="nucleotide sequence ID" value="NZ_CAJJSN010000017.1"/>
</dbReference>
<keyword evidence="11" id="KW-1185">Reference proteome</keyword>
<evidence type="ECO:0000256" key="7">
    <source>
        <dbReference type="ARBA" id="ARBA00023136"/>
    </source>
</evidence>
<dbReference type="PIRSF" id="PIRSF005353">
    <property type="entry name" value="PbuG"/>
    <property type="match status" value="1"/>
</dbReference>
<feature type="transmembrane region" description="Helical" evidence="9">
    <location>
        <begin position="212"/>
        <end position="232"/>
    </location>
</feature>
<feature type="transmembrane region" description="Helical" evidence="9">
    <location>
        <begin position="408"/>
        <end position="434"/>
    </location>
</feature>
<feature type="transmembrane region" description="Helical" evidence="9">
    <location>
        <begin position="56"/>
        <end position="83"/>
    </location>
</feature>
<feature type="transmembrane region" description="Helical" evidence="9">
    <location>
        <begin position="349"/>
        <end position="371"/>
    </location>
</feature>
<evidence type="ECO:0000313" key="11">
    <source>
        <dbReference type="Proteomes" id="UP000198508"/>
    </source>
</evidence>
<feature type="transmembrane region" description="Helical" evidence="9">
    <location>
        <begin position="378"/>
        <end position="396"/>
    </location>
</feature>
<keyword evidence="5 8" id="KW-0812">Transmembrane</keyword>
<dbReference type="AlphaFoldDB" id="A0A1I0EZM1"/>
<feature type="transmembrane region" description="Helical" evidence="9">
    <location>
        <begin position="273"/>
        <end position="295"/>
    </location>
</feature>
<name>A0A1I0EZM1_9FIRM</name>
<proteinExistence type="inferred from homology"/>
<organism evidence="10 11">
    <name type="scientific">Enterocloster lavalensis</name>
    <dbReference type="NCBI Taxonomy" id="460384"/>
    <lineage>
        <taxon>Bacteria</taxon>
        <taxon>Bacillati</taxon>
        <taxon>Bacillota</taxon>
        <taxon>Clostridia</taxon>
        <taxon>Lachnospirales</taxon>
        <taxon>Lachnospiraceae</taxon>
        <taxon>Enterocloster</taxon>
    </lineage>
</organism>
<dbReference type="STRING" id="460384.SAMN05216313_107118"/>
<feature type="transmembrane region" description="Helical" evidence="9">
    <location>
        <begin position="27"/>
        <end position="44"/>
    </location>
</feature>
<feature type="transmembrane region" description="Helical" evidence="9">
    <location>
        <begin position="315"/>
        <end position="337"/>
    </location>
</feature>
<dbReference type="EMBL" id="FOIM01000007">
    <property type="protein sequence ID" value="SET50573.1"/>
    <property type="molecule type" value="Genomic_DNA"/>
</dbReference>
<evidence type="ECO:0000256" key="1">
    <source>
        <dbReference type="ARBA" id="ARBA00004651"/>
    </source>
</evidence>
<evidence type="ECO:0000256" key="8">
    <source>
        <dbReference type="PIRNR" id="PIRNR005353"/>
    </source>
</evidence>
<evidence type="ECO:0000256" key="3">
    <source>
        <dbReference type="ARBA" id="ARBA00022448"/>
    </source>
</evidence>
<keyword evidence="3 8" id="KW-0813">Transport</keyword>
<keyword evidence="4 8" id="KW-1003">Cell membrane</keyword>
<evidence type="ECO:0000256" key="6">
    <source>
        <dbReference type="ARBA" id="ARBA00022989"/>
    </source>
</evidence>
<dbReference type="InterPro" id="IPR026033">
    <property type="entry name" value="Azg-like_bact_archaea"/>
</dbReference>
<evidence type="ECO:0000256" key="4">
    <source>
        <dbReference type="ARBA" id="ARBA00022475"/>
    </source>
</evidence>
<dbReference type="PANTHER" id="PTHR43337">
    <property type="entry name" value="XANTHINE/URACIL PERMEASE C887.17-RELATED"/>
    <property type="match status" value="1"/>
</dbReference>
<sequence length="464" mass="49335">METKNNQGFLEKVFHLSENHTDVKTEVIAGITTFMTMAYILAVNPNILSDAGMDRGAVFTATALASLVATLLMAAFANYPFVLAPGMGLNAYFAYTVVLQMGYTWQMALAAVFVEGLIFIALSLTNVREAIFNAIPINLKHAVSAGIGLFIAFIGLQNAKIVVDSATLVSVYSFKGSIAAGNFNSEGITVLLALIGVLITGILIVKGIKGNILWGILITWILGILCEVTGLYQPNADLGMFSVIPDFTSGFGIPSMKETFMHVDFSRVLSLDFLVVMFAFLFVDMFDTLGTLIGVASKADMLDKDGKLPKIRGALLSDAIGTSLGALFGTSTTTTFVESASGVAEGGRTGLTAVTAAAFFGLSLFLSPIFLAIPSFATAPALIVVGFLMISAILKVDFNDFTEAIPAYIAVIAMPFMYSISEGIAMGVISYVVINLATGRAKEKKISALMYVLAVLFVLKYVMI</sequence>
<evidence type="ECO:0000313" key="10">
    <source>
        <dbReference type="EMBL" id="SET50573.1"/>
    </source>
</evidence>
<dbReference type="Pfam" id="PF00860">
    <property type="entry name" value="Xan_ur_permease"/>
    <property type="match status" value="1"/>
</dbReference>
<keyword evidence="7 8" id="KW-0472">Membrane</keyword>
<dbReference type="InterPro" id="IPR006043">
    <property type="entry name" value="NCS2"/>
</dbReference>
<dbReference type="Proteomes" id="UP000198508">
    <property type="component" value="Unassembled WGS sequence"/>
</dbReference>
<feature type="transmembrane region" description="Helical" evidence="9">
    <location>
        <begin position="446"/>
        <end position="463"/>
    </location>
</feature>
<feature type="transmembrane region" description="Helical" evidence="9">
    <location>
        <begin position="187"/>
        <end position="205"/>
    </location>
</feature>
<dbReference type="PANTHER" id="PTHR43337:SF1">
    <property type="entry name" value="XANTHINE_URACIL PERMEASE C887.17-RELATED"/>
    <property type="match status" value="1"/>
</dbReference>
<comment type="subcellular location">
    <subcellularLocation>
        <location evidence="1 8">Cell membrane</location>
        <topology evidence="1 8">Multi-pass membrane protein</topology>
    </subcellularLocation>
</comment>
<feature type="transmembrane region" description="Helical" evidence="9">
    <location>
        <begin position="103"/>
        <end position="125"/>
    </location>
</feature>
<dbReference type="GO" id="GO:0005345">
    <property type="term" value="F:purine nucleobase transmembrane transporter activity"/>
    <property type="evidence" value="ECO:0007669"/>
    <property type="project" value="TreeGrafter"/>
</dbReference>
<comment type="similarity">
    <text evidence="2 8">Belongs to the nucleobase:cation symporter-2 (NCS2) (TC 2.A.40) family. Azg-like subfamily.</text>
</comment>
<protein>
    <submittedName>
        <fullName evidence="10">Putative MFS transporter, AGZA family, xanthine/uracil permease</fullName>
    </submittedName>
</protein>
<accession>A0A1I0EZM1</accession>
<dbReference type="GO" id="GO:0005886">
    <property type="term" value="C:plasma membrane"/>
    <property type="evidence" value="ECO:0007669"/>
    <property type="project" value="UniProtKB-SubCell"/>
</dbReference>